<evidence type="ECO:0000256" key="5">
    <source>
        <dbReference type="SAM" id="Phobius"/>
    </source>
</evidence>
<evidence type="ECO:0000256" key="2">
    <source>
        <dbReference type="ARBA" id="ARBA00022692"/>
    </source>
</evidence>
<dbReference type="PANTHER" id="PTHR43471">
    <property type="entry name" value="ABC TRANSPORTER PERMEASE"/>
    <property type="match status" value="1"/>
</dbReference>
<evidence type="ECO:0000313" key="8">
    <source>
        <dbReference type="Proteomes" id="UP001597425"/>
    </source>
</evidence>
<gene>
    <name evidence="7" type="ORF">ACFSKX_00535</name>
</gene>
<keyword evidence="8" id="KW-1185">Reference proteome</keyword>
<reference evidence="8" key="1">
    <citation type="journal article" date="2019" name="Int. J. Syst. Evol. Microbiol.">
        <title>The Global Catalogue of Microorganisms (GCM) 10K type strain sequencing project: providing services to taxonomists for standard genome sequencing and annotation.</title>
        <authorList>
            <consortium name="The Broad Institute Genomics Platform"/>
            <consortium name="The Broad Institute Genome Sequencing Center for Infectious Disease"/>
            <person name="Wu L."/>
            <person name="Ma J."/>
        </authorList>
    </citation>
    <scope>NUCLEOTIDE SEQUENCE [LARGE SCALE GENOMIC DNA]</scope>
    <source>
        <strain evidence="8">KCTC 12848</strain>
    </source>
</reference>
<accession>A0ABW5EC01</accession>
<feature type="transmembrane region" description="Helical" evidence="5">
    <location>
        <begin position="191"/>
        <end position="214"/>
    </location>
</feature>
<evidence type="ECO:0000256" key="4">
    <source>
        <dbReference type="ARBA" id="ARBA00023136"/>
    </source>
</evidence>
<sequence length="403" mass="43664">MHRGNTGMMGLGNFSTRRMAALLRKEMLETWRDRRALWMAVCFSLLFPVMIAGSTTFFVKKHAEETTRLALLGAERAPLLEQRLRSDTLKVDALEQGEPRALLAGDYDVVLQLGEDFAGDYRNFRTPQLYLYVDSSSTATGRAERHLQERLGKLQQLVVGQRLVARGVAPQLLAPWKLEVRDVSTPSGRGAMLLAMVPGLLILTLFVASLATSVDTSAGERERLSLETLLLQPMPAWQVIAAKTLAVASMGWLGSLLAIAAMVALMPAMPLAELGIQQATTTAGVITMGLLLLPLALLVAVVQILLALRSQSFKDAQTQLSILQLAPVTVLMALDMSRVELDHPLWQLVPLVGQQQWLKSLLVGDPVSLPLVLAGSAASLLLVAMAVALGARALRRESLLGAL</sequence>
<comment type="caution">
    <text evidence="7">The sequence shown here is derived from an EMBL/GenBank/DDBJ whole genome shotgun (WGS) entry which is preliminary data.</text>
</comment>
<organism evidence="7 8">
    <name type="scientific">Microbulbifer halophilus</name>
    <dbReference type="NCBI Taxonomy" id="453963"/>
    <lineage>
        <taxon>Bacteria</taxon>
        <taxon>Pseudomonadati</taxon>
        <taxon>Pseudomonadota</taxon>
        <taxon>Gammaproteobacteria</taxon>
        <taxon>Cellvibrionales</taxon>
        <taxon>Microbulbiferaceae</taxon>
        <taxon>Microbulbifer</taxon>
    </lineage>
</organism>
<dbReference type="Pfam" id="PF12698">
    <property type="entry name" value="ABC2_membrane_3"/>
    <property type="match status" value="1"/>
</dbReference>
<feature type="transmembrane region" description="Helical" evidence="5">
    <location>
        <begin position="244"/>
        <end position="265"/>
    </location>
</feature>
<keyword evidence="4 5" id="KW-0472">Membrane</keyword>
<feature type="transmembrane region" description="Helical" evidence="5">
    <location>
        <begin position="285"/>
        <end position="308"/>
    </location>
</feature>
<feature type="domain" description="ABC-2 type transporter transmembrane" evidence="6">
    <location>
        <begin position="41"/>
        <end position="334"/>
    </location>
</feature>
<name>A0ABW5EC01_9GAMM</name>
<feature type="transmembrane region" description="Helical" evidence="5">
    <location>
        <begin position="367"/>
        <end position="389"/>
    </location>
</feature>
<proteinExistence type="predicted"/>
<evidence type="ECO:0000256" key="1">
    <source>
        <dbReference type="ARBA" id="ARBA00004141"/>
    </source>
</evidence>
<feature type="transmembrane region" description="Helical" evidence="5">
    <location>
        <begin position="320"/>
        <end position="339"/>
    </location>
</feature>
<evidence type="ECO:0000313" key="7">
    <source>
        <dbReference type="EMBL" id="MFD2308894.1"/>
    </source>
</evidence>
<comment type="subcellular location">
    <subcellularLocation>
        <location evidence="1">Membrane</location>
        <topology evidence="1">Multi-pass membrane protein</topology>
    </subcellularLocation>
</comment>
<dbReference type="PANTHER" id="PTHR43471:SF3">
    <property type="entry name" value="ABC TRANSPORTER PERMEASE PROTEIN NATB"/>
    <property type="match status" value="1"/>
</dbReference>
<evidence type="ECO:0000256" key="3">
    <source>
        <dbReference type="ARBA" id="ARBA00022989"/>
    </source>
</evidence>
<protein>
    <submittedName>
        <fullName evidence="7">ABC transporter permease</fullName>
    </submittedName>
</protein>
<dbReference type="Proteomes" id="UP001597425">
    <property type="component" value="Unassembled WGS sequence"/>
</dbReference>
<evidence type="ECO:0000259" key="6">
    <source>
        <dbReference type="Pfam" id="PF12698"/>
    </source>
</evidence>
<dbReference type="RefSeq" id="WP_265723605.1">
    <property type="nucleotide sequence ID" value="NZ_JAPIVK010000061.1"/>
</dbReference>
<dbReference type="InterPro" id="IPR013525">
    <property type="entry name" value="ABC2_TM"/>
</dbReference>
<keyword evidence="3 5" id="KW-1133">Transmembrane helix</keyword>
<dbReference type="EMBL" id="JBHUJD010000001">
    <property type="protein sequence ID" value="MFD2308894.1"/>
    <property type="molecule type" value="Genomic_DNA"/>
</dbReference>
<keyword evidence="2 5" id="KW-0812">Transmembrane</keyword>